<protein>
    <submittedName>
        <fullName evidence="1">Uncharacterized protein</fullName>
    </submittedName>
</protein>
<proteinExistence type="predicted"/>
<evidence type="ECO:0000313" key="1">
    <source>
        <dbReference type="EMBL" id="MFK2901215.1"/>
    </source>
</evidence>
<name>A0ABW8JJE8_9GAMM</name>
<accession>A0ABW8JJE8</accession>
<evidence type="ECO:0000313" key="2">
    <source>
        <dbReference type="Proteomes" id="UP001620461"/>
    </source>
</evidence>
<dbReference type="Proteomes" id="UP001620461">
    <property type="component" value="Unassembled WGS sequence"/>
</dbReference>
<gene>
    <name evidence="1" type="ORF">ISP15_12775</name>
</gene>
<sequence>MAGRPVGSLGYQADASRLRASTPSLHALRKKIAVGADRLLPDLFHRFETAVSSTTRR</sequence>
<keyword evidence="2" id="KW-1185">Reference proteome</keyword>
<comment type="caution">
    <text evidence="1">The sequence shown here is derived from an EMBL/GenBank/DDBJ whole genome shotgun (WGS) entry which is preliminary data.</text>
</comment>
<organism evidence="1 2">
    <name type="scientific">Dyella jejuensis</name>
    <dbReference type="NCBI Taxonomy" id="1432009"/>
    <lineage>
        <taxon>Bacteria</taxon>
        <taxon>Pseudomonadati</taxon>
        <taxon>Pseudomonadota</taxon>
        <taxon>Gammaproteobacteria</taxon>
        <taxon>Lysobacterales</taxon>
        <taxon>Rhodanobacteraceae</taxon>
        <taxon>Dyella</taxon>
    </lineage>
</organism>
<dbReference type="RefSeq" id="WP_404547914.1">
    <property type="nucleotide sequence ID" value="NZ_JADIKJ010000014.1"/>
</dbReference>
<reference evidence="1 2" key="1">
    <citation type="submission" date="2020-10" db="EMBL/GenBank/DDBJ databases">
        <title>Phylogeny of dyella-like bacteria.</title>
        <authorList>
            <person name="Fu J."/>
        </authorList>
    </citation>
    <scope>NUCLEOTIDE SEQUENCE [LARGE SCALE GENOMIC DNA]</scope>
    <source>
        <strain evidence="1 2">JP1</strain>
    </source>
</reference>
<dbReference type="EMBL" id="JADIKJ010000014">
    <property type="protein sequence ID" value="MFK2901215.1"/>
    <property type="molecule type" value="Genomic_DNA"/>
</dbReference>